<dbReference type="InterPro" id="IPR005146">
    <property type="entry name" value="B3/B4_tRNA-bd"/>
</dbReference>
<reference evidence="14 15" key="1">
    <citation type="journal article" date="2010" name="Proc. Natl. Acad. Sci. U.S.A.">
        <title>Enigmatic, ultrasmall, uncultivated Archaea.</title>
        <authorList>
            <person name="Baker B.J."/>
            <person name="Comolli L.R."/>
            <person name="Dick G.J."/>
            <person name="Hauser L.J."/>
            <person name="Hyatt D."/>
            <person name="Dill B.D."/>
            <person name="Land M.L."/>
            <person name="Verberkmoes N.C."/>
            <person name="Hettich R.L."/>
            <person name="Banfield J.F."/>
        </authorList>
    </citation>
    <scope>NUCLEOTIDE SEQUENCE [LARGE SCALE GENOMIC DNA]</scope>
</reference>
<evidence type="ECO:0000256" key="10">
    <source>
        <dbReference type="ARBA" id="ARBA00022842"/>
    </source>
</evidence>
<evidence type="ECO:0000256" key="8">
    <source>
        <dbReference type="ARBA" id="ARBA00022741"/>
    </source>
</evidence>
<keyword evidence="7" id="KW-0479">Metal-binding</keyword>
<name>D2EFR0_PARA4</name>
<gene>
    <name evidence="14" type="ORF">BJBARM4_0585</name>
</gene>
<keyword evidence="5" id="KW-0963">Cytoplasm</keyword>
<proteinExistence type="inferred from homology"/>
<comment type="cofactor">
    <cofactor evidence="1">
        <name>Mg(2+)</name>
        <dbReference type="ChEBI" id="CHEBI:18420"/>
    </cofactor>
</comment>
<dbReference type="GO" id="GO:0003723">
    <property type="term" value="F:RNA binding"/>
    <property type="evidence" value="ECO:0007669"/>
    <property type="project" value="InterPro"/>
</dbReference>
<keyword evidence="6" id="KW-0436">Ligase</keyword>
<dbReference type="GO" id="GO:0004826">
    <property type="term" value="F:phenylalanine-tRNA ligase activity"/>
    <property type="evidence" value="ECO:0007669"/>
    <property type="project" value="UniProtKB-EC"/>
</dbReference>
<comment type="subcellular location">
    <subcellularLocation>
        <location evidence="2">Cytoplasm</location>
    </subcellularLocation>
</comment>
<dbReference type="Gene3D" id="3.30.930.10">
    <property type="entry name" value="Bira Bifunctional Protein, Domain 2"/>
    <property type="match status" value="1"/>
</dbReference>
<dbReference type="EMBL" id="GG730049">
    <property type="protein sequence ID" value="EEZ92753.1"/>
    <property type="molecule type" value="Genomic_DNA"/>
</dbReference>
<accession>D2EFR0</accession>
<dbReference type="SUPFAM" id="SSF46955">
    <property type="entry name" value="Putative DNA-binding domain"/>
    <property type="match status" value="1"/>
</dbReference>
<dbReference type="InterPro" id="IPR004531">
    <property type="entry name" value="Phe-tRNA-synth_IIc_bsu_arc_euk"/>
</dbReference>
<keyword evidence="10" id="KW-0460">Magnesium</keyword>
<keyword evidence="12 14" id="KW-0030">Aminoacyl-tRNA synthetase</keyword>
<dbReference type="InterPro" id="IPR020825">
    <property type="entry name" value="Phe-tRNA_synthase-like_B3/B4"/>
</dbReference>
<evidence type="ECO:0000313" key="14">
    <source>
        <dbReference type="EMBL" id="EEZ92753.1"/>
    </source>
</evidence>
<dbReference type="InterPro" id="IPR045864">
    <property type="entry name" value="aa-tRNA-synth_II/BPL/LPL"/>
</dbReference>
<comment type="similarity">
    <text evidence="3">Belongs to the phenylalanyl-tRNA synthetase beta subunit family. Type 2 subfamily.</text>
</comment>
<dbReference type="Pfam" id="PF17759">
    <property type="entry name" value="tRNA_synthFbeta"/>
    <property type="match status" value="1"/>
</dbReference>
<evidence type="ECO:0000259" key="13">
    <source>
        <dbReference type="PROSITE" id="PS51483"/>
    </source>
</evidence>
<evidence type="ECO:0000256" key="2">
    <source>
        <dbReference type="ARBA" id="ARBA00004496"/>
    </source>
</evidence>
<dbReference type="SUPFAM" id="SSF55681">
    <property type="entry name" value="Class II aaRS and biotin synthetases"/>
    <property type="match status" value="1"/>
</dbReference>
<evidence type="ECO:0000256" key="11">
    <source>
        <dbReference type="ARBA" id="ARBA00022917"/>
    </source>
</evidence>
<dbReference type="PROSITE" id="PS51483">
    <property type="entry name" value="B5"/>
    <property type="match status" value="1"/>
</dbReference>
<dbReference type="GO" id="GO:0000287">
    <property type="term" value="F:magnesium ion binding"/>
    <property type="evidence" value="ECO:0007669"/>
    <property type="project" value="InterPro"/>
</dbReference>
<dbReference type="AlphaFoldDB" id="D2EFR0"/>
<dbReference type="EC" id="6.1.1.20" evidence="4"/>
<keyword evidence="8" id="KW-0547">Nucleotide-binding</keyword>
<evidence type="ECO:0000313" key="15">
    <source>
        <dbReference type="Proteomes" id="UP000009375"/>
    </source>
</evidence>
<evidence type="ECO:0000256" key="5">
    <source>
        <dbReference type="ARBA" id="ARBA00022490"/>
    </source>
</evidence>
<evidence type="ECO:0000256" key="3">
    <source>
        <dbReference type="ARBA" id="ARBA00007438"/>
    </source>
</evidence>
<evidence type="ECO:0000256" key="9">
    <source>
        <dbReference type="ARBA" id="ARBA00022840"/>
    </source>
</evidence>
<dbReference type="SMART" id="SM00874">
    <property type="entry name" value="B5"/>
    <property type="match status" value="1"/>
</dbReference>
<dbReference type="Proteomes" id="UP000009375">
    <property type="component" value="Unassembled WGS sequence"/>
</dbReference>
<keyword evidence="9" id="KW-0067">ATP-binding</keyword>
<organism evidence="14 15">
    <name type="scientific">Candidatus Parvarchaeum acidiphilum ARMAN-4</name>
    <dbReference type="NCBI Taxonomy" id="662760"/>
    <lineage>
        <taxon>Archaea</taxon>
        <taxon>Candidatus Parvarchaeota</taxon>
        <taxon>Candidatus Parvarchaeum</taxon>
    </lineage>
</organism>
<dbReference type="InterPro" id="IPR009061">
    <property type="entry name" value="DNA-bd_dom_put_sf"/>
</dbReference>
<dbReference type="InterPro" id="IPR045060">
    <property type="entry name" value="Phe-tRNA-ligase_IIc_bsu"/>
</dbReference>
<evidence type="ECO:0000256" key="7">
    <source>
        <dbReference type="ARBA" id="ARBA00022723"/>
    </source>
</evidence>
<dbReference type="NCBIfam" id="TIGR00471">
    <property type="entry name" value="pheT_arch"/>
    <property type="match status" value="1"/>
</dbReference>
<dbReference type="InterPro" id="IPR005147">
    <property type="entry name" value="tRNA_synthase_B5-dom"/>
</dbReference>
<dbReference type="InterPro" id="IPR041616">
    <property type="entry name" value="PheRS_beta_core"/>
</dbReference>
<protein>
    <recommendedName>
        <fullName evidence="4">phenylalanine--tRNA ligase</fullName>
        <ecNumber evidence="4">6.1.1.20</ecNumber>
    </recommendedName>
</protein>
<dbReference type="PANTHER" id="PTHR10947">
    <property type="entry name" value="PHENYLALANYL-TRNA SYNTHETASE BETA CHAIN AND LEUCINE-RICH REPEAT-CONTAINING PROTEIN 47"/>
    <property type="match status" value="1"/>
</dbReference>
<evidence type="ECO:0000256" key="4">
    <source>
        <dbReference type="ARBA" id="ARBA00012814"/>
    </source>
</evidence>
<keyword evidence="11" id="KW-0648">Protein biosynthesis</keyword>
<dbReference type="Gene3D" id="3.30.56.10">
    <property type="match status" value="1"/>
</dbReference>
<feature type="domain" description="B5" evidence="13">
    <location>
        <begin position="266"/>
        <end position="341"/>
    </location>
</feature>
<dbReference type="Gene3D" id="3.50.40.10">
    <property type="entry name" value="Phenylalanyl-trna Synthetase, Chain B, domain 3"/>
    <property type="match status" value="1"/>
</dbReference>
<dbReference type="SMART" id="SM00873">
    <property type="entry name" value="B3_4"/>
    <property type="match status" value="1"/>
</dbReference>
<evidence type="ECO:0000256" key="6">
    <source>
        <dbReference type="ARBA" id="ARBA00022598"/>
    </source>
</evidence>
<dbReference type="Pfam" id="PF03484">
    <property type="entry name" value="B5"/>
    <property type="match status" value="1"/>
</dbReference>
<dbReference type="PANTHER" id="PTHR10947:SF0">
    <property type="entry name" value="PHENYLALANINE--TRNA LIGASE BETA SUBUNIT"/>
    <property type="match status" value="1"/>
</dbReference>
<dbReference type="GO" id="GO:0006432">
    <property type="term" value="P:phenylalanyl-tRNA aminoacylation"/>
    <property type="evidence" value="ECO:0007669"/>
    <property type="project" value="InterPro"/>
</dbReference>
<evidence type="ECO:0000256" key="1">
    <source>
        <dbReference type="ARBA" id="ARBA00001946"/>
    </source>
</evidence>
<evidence type="ECO:0000256" key="12">
    <source>
        <dbReference type="ARBA" id="ARBA00023146"/>
    </source>
</evidence>
<dbReference type="GO" id="GO:0009328">
    <property type="term" value="C:phenylalanine-tRNA ligase complex"/>
    <property type="evidence" value="ECO:0007669"/>
    <property type="project" value="TreeGrafter"/>
</dbReference>
<sequence length="547" mass="62534">MVMLNYSLDEMNQVLGKKLKIKDYENISLQFGLDLEEGENALNFELTSDRTDIVSKYSLAQIFASQLGIKINRHNELKTENLDISVYKTEREFVNALHIVLNTKVGGNLSEILAIQERLDKNIGRNRKKSAIGFFDYQKISFPIEYREVPASKVNFIPLGYSAEKNYNEIIKDVKQANEYKNLIPKKPIVWLDNKNNIIAMPPIINADKYSINENTTELFVDITGTDKETVNAVTKILIYNFQFLGKVSVIKLKYKNKSISTNFSMSSHKFYLNEDSIKSLLGIKISKDLAEKILSKLDYRVKSVGKDLLIEPPFYRQDIMHQVDIIDDIMRSFGINNIPETAPNLYTEGDFLQNHYVLENLRETLVGFGYQEIDINTLTNEKYQFTNTFIKGEDYVSLLQLKSGDVTMASKYLFPELLRLISNNLHKKFPQKVFSLSEVPELGESDVKFKNSLKLSVVSCEKDSNITDILSIIKKLLSDSFMIKNISTRYVSDKYSKTFISHRGYTVIADGKEIGIAGEVHPRVLNLFSIELPISVAEISIDSFIQ</sequence>
<dbReference type="GO" id="GO:0005524">
    <property type="term" value="F:ATP binding"/>
    <property type="evidence" value="ECO:0007669"/>
    <property type="project" value="UniProtKB-KW"/>
</dbReference>